<evidence type="ECO:0000256" key="1">
    <source>
        <dbReference type="ARBA" id="ARBA00004651"/>
    </source>
</evidence>
<gene>
    <name evidence="7" type="ORF">SAMN04487910_1357</name>
</gene>
<feature type="transmembrane region" description="Helical" evidence="6">
    <location>
        <begin position="225"/>
        <end position="243"/>
    </location>
</feature>
<evidence type="ECO:0008006" key="9">
    <source>
        <dbReference type="Google" id="ProtNLM"/>
    </source>
</evidence>
<evidence type="ECO:0000313" key="7">
    <source>
        <dbReference type="EMBL" id="SEK87373.1"/>
    </source>
</evidence>
<keyword evidence="8" id="KW-1185">Reference proteome</keyword>
<dbReference type="InterPro" id="IPR022791">
    <property type="entry name" value="L-PG_synthase/AglD"/>
</dbReference>
<feature type="transmembrane region" description="Helical" evidence="6">
    <location>
        <begin position="114"/>
        <end position="135"/>
    </location>
</feature>
<reference evidence="7 8" key="1">
    <citation type="submission" date="2016-10" db="EMBL/GenBank/DDBJ databases">
        <authorList>
            <person name="de Groot N.N."/>
        </authorList>
    </citation>
    <scope>NUCLEOTIDE SEQUENCE [LARGE SCALE GENOMIC DNA]</scope>
    <source>
        <strain evidence="7 8">DSM 25232</strain>
    </source>
</reference>
<sequence length="310" mass="34620">MLGVFLIWYFLSSATPEYRKELLQNIKNADPIWVLLSLGLGIISHISRAYRWKFLLTPLGHNPKLYNSFMAVMAGYLANLGVPRSGEVLRGFTISTYEKIPFEKAFGTIVSERIIDLIMLIIVTAGAGILQTEYLLNFLEEKNINPLFTLGIILSLILIGILGLKILQKSSNKWIIKIRDFGMGLLDGMKSIFAMKQKWAFLFHTLLIWFLYILMFYVIKFAVPNLHSASMGVILVAFVVGSFSMSTTNGGIGILPFPIVVGAVFVFFGFEKSDGEAFGWILWGSQTAINIVVGALSFLFLPILNRGKTT</sequence>
<feature type="transmembrane region" description="Helical" evidence="6">
    <location>
        <begin position="280"/>
        <end position="304"/>
    </location>
</feature>
<keyword evidence="2" id="KW-1003">Cell membrane</keyword>
<evidence type="ECO:0000256" key="2">
    <source>
        <dbReference type="ARBA" id="ARBA00022475"/>
    </source>
</evidence>
<name>A0A1H7KKI0_AQUAM</name>
<dbReference type="Pfam" id="PF03706">
    <property type="entry name" value="LPG_synthase_TM"/>
    <property type="match status" value="1"/>
</dbReference>
<comment type="subcellular location">
    <subcellularLocation>
        <location evidence="1">Cell membrane</location>
        <topology evidence="1">Multi-pass membrane protein</topology>
    </subcellularLocation>
</comment>
<evidence type="ECO:0000256" key="4">
    <source>
        <dbReference type="ARBA" id="ARBA00022989"/>
    </source>
</evidence>
<feature type="transmembrane region" description="Helical" evidence="6">
    <location>
        <begin position="199"/>
        <end position="219"/>
    </location>
</feature>
<dbReference type="PANTHER" id="PTHR39087:SF2">
    <property type="entry name" value="UPF0104 MEMBRANE PROTEIN MJ1595"/>
    <property type="match status" value="1"/>
</dbReference>
<evidence type="ECO:0000256" key="3">
    <source>
        <dbReference type="ARBA" id="ARBA00022692"/>
    </source>
</evidence>
<evidence type="ECO:0000313" key="8">
    <source>
        <dbReference type="Proteomes" id="UP000198521"/>
    </source>
</evidence>
<dbReference type="PANTHER" id="PTHR39087">
    <property type="entry name" value="UPF0104 MEMBRANE PROTEIN MJ1595"/>
    <property type="match status" value="1"/>
</dbReference>
<dbReference type="NCBIfam" id="TIGR00374">
    <property type="entry name" value="flippase-like domain"/>
    <property type="match status" value="1"/>
</dbReference>
<keyword evidence="5 6" id="KW-0472">Membrane</keyword>
<evidence type="ECO:0000256" key="6">
    <source>
        <dbReference type="SAM" id="Phobius"/>
    </source>
</evidence>
<dbReference type="EMBL" id="FOAB01000002">
    <property type="protein sequence ID" value="SEK87373.1"/>
    <property type="molecule type" value="Genomic_DNA"/>
</dbReference>
<organism evidence="7 8">
    <name type="scientific">Aquimarina amphilecti</name>
    <dbReference type="NCBI Taxonomy" id="1038014"/>
    <lineage>
        <taxon>Bacteria</taxon>
        <taxon>Pseudomonadati</taxon>
        <taxon>Bacteroidota</taxon>
        <taxon>Flavobacteriia</taxon>
        <taxon>Flavobacteriales</taxon>
        <taxon>Flavobacteriaceae</taxon>
        <taxon>Aquimarina</taxon>
    </lineage>
</organism>
<feature type="transmembrane region" description="Helical" evidence="6">
    <location>
        <begin position="147"/>
        <end position="167"/>
    </location>
</feature>
<evidence type="ECO:0000256" key="5">
    <source>
        <dbReference type="ARBA" id="ARBA00023136"/>
    </source>
</evidence>
<protein>
    <recommendedName>
        <fullName evidence="9">Lysylphosphatidylglycerol synthase TM region</fullName>
    </recommendedName>
</protein>
<dbReference type="STRING" id="1038014.SAMN04487910_1357"/>
<dbReference type="AlphaFoldDB" id="A0A1H7KKI0"/>
<feature type="transmembrane region" description="Helical" evidence="6">
    <location>
        <begin position="250"/>
        <end position="268"/>
    </location>
</feature>
<dbReference type="GO" id="GO:0005886">
    <property type="term" value="C:plasma membrane"/>
    <property type="evidence" value="ECO:0007669"/>
    <property type="project" value="UniProtKB-SubCell"/>
</dbReference>
<proteinExistence type="predicted"/>
<keyword evidence="4 6" id="KW-1133">Transmembrane helix</keyword>
<accession>A0A1H7KKI0</accession>
<feature type="transmembrane region" description="Helical" evidence="6">
    <location>
        <begin position="32"/>
        <end position="50"/>
    </location>
</feature>
<dbReference type="Proteomes" id="UP000198521">
    <property type="component" value="Unassembled WGS sequence"/>
</dbReference>
<keyword evidence="3 6" id="KW-0812">Transmembrane</keyword>